<accession>A0A844F5N8</accession>
<organism evidence="1 2">
    <name type="scientific">Clostridium scindens (strain JCM 10418 / VPI 12708)</name>
    <dbReference type="NCBI Taxonomy" id="29347"/>
    <lineage>
        <taxon>Bacteria</taxon>
        <taxon>Bacillati</taxon>
        <taxon>Bacillota</taxon>
        <taxon>Clostridia</taxon>
        <taxon>Lachnospirales</taxon>
        <taxon>Lachnospiraceae</taxon>
    </lineage>
</organism>
<dbReference type="EMBL" id="VUMB01000016">
    <property type="protein sequence ID" value="MSS40493.1"/>
    <property type="molecule type" value="Genomic_DNA"/>
</dbReference>
<sequence length="45" mass="5140">MADMYLENATLQENTDQKYGEGASVFIGRALKAFYKGEYKGGWRM</sequence>
<comment type="caution">
    <text evidence="1">The sequence shown here is derived from an EMBL/GenBank/DDBJ whole genome shotgun (WGS) entry which is preliminary data.</text>
</comment>
<reference evidence="1 2" key="1">
    <citation type="submission" date="2019-08" db="EMBL/GenBank/DDBJ databases">
        <title>In-depth cultivation of the pig gut microbiome towards novel bacterial diversity and tailored functional studies.</title>
        <authorList>
            <person name="Wylensek D."/>
            <person name="Hitch T.C.A."/>
            <person name="Clavel T."/>
        </authorList>
    </citation>
    <scope>NUCLEOTIDE SEQUENCE [LARGE SCALE GENOMIC DNA]</scope>
    <source>
        <strain evidence="1 2">BL-389-WT-3D</strain>
    </source>
</reference>
<evidence type="ECO:0000313" key="1">
    <source>
        <dbReference type="EMBL" id="MSS40493.1"/>
    </source>
</evidence>
<gene>
    <name evidence="1" type="ORF">FYJ37_09025</name>
</gene>
<proteinExistence type="predicted"/>
<dbReference type="RefSeq" id="WP_154322910.1">
    <property type="nucleotide sequence ID" value="NZ_CP045695.1"/>
</dbReference>
<dbReference type="AlphaFoldDB" id="A0A844F5N8"/>
<protein>
    <recommendedName>
        <fullName evidence="3">TipAS antibiotic-recognition domain-containing protein</fullName>
    </recommendedName>
</protein>
<name>A0A844F5N8_CLOSV</name>
<evidence type="ECO:0008006" key="3">
    <source>
        <dbReference type="Google" id="ProtNLM"/>
    </source>
</evidence>
<dbReference type="Proteomes" id="UP000462363">
    <property type="component" value="Unassembled WGS sequence"/>
</dbReference>
<evidence type="ECO:0000313" key="2">
    <source>
        <dbReference type="Proteomes" id="UP000462363"/>
    </source>
</evidence>